<feature type="transmembrane region" description="Helical" evidence="6">
    <location>
        <begin position="90"/>
        <end position="110"/>
    </location>
</feature>
<dbReference type="PANTHER" id="PTHR37422:SF13">
    <property type="entry name" value="LIPOPOLYSACCHARIDE BIOSYNTHESIS PROTEIN PA4999-RELATED"/>
    <property type="match status" value="1"/>
</dbReference>
<feature type="transmembrane region" description="Helical" evidence="6">
    <location>
        <begin position="207"/>
        <end position="229"/>
    </location>
</feature>
<dbReference type="STRING" id="670052.PA27867_3164"/>
<evidence type="ECO:0000256" key="3">
    <source>
        <dbReference type="ARBA" id="ARBA00022989"/>
    </source>
</evidence>
<dbReference type="InterPro" id="IPR007016">
    <property type="entry name" value="O-antigen_ligase-rel_domated"/>
</dbReference>
<protein>
    <recommendedName>
        <fullName evidence="7">O-antigen ligase-related domain-containing protein</fullName>
    </recommendedName>
</protein>
<feature type="transmembrane region" description="Helical" evidence="6">
    <location>
        <begin position="236"/>
        <end position="252"/>
    </location>
</feature>
<accession>A0A1B1BNE7</accession>
<dbReference type="Pfam" id="PF04932">
    <property type="entry name" value="Wzy_C"/>
    <property type="match status" value="1"/>
</dbReference>
<feature type="transmembrane region" description="Helical" evidence="6">
    <location>
        <begin position="459"/>
        <end position="479"/>
    </location>
</feature>
<evidence type="ECO:0000256" key="5">
    <source>
        <dbReference type="SAM" id="MobiDB-lite"/>
    </source>
</evidence>
<dbReference type="EMBL" id="CP016282">
    <property type="protein sequence ID" value="ANP74094.1"/>
    <property type="molecule type" value="Genomic_DNA"/>
</dbReference>
<dbReference type="AlphaFoldDB" id="A0A1B1BNE7"/>
<feature type="transmembrane region" description="Helical" evidence="6">
    <location>
        <begin position="151"/>
        <end position="172"/>
    </location>
</feature>
<evidence type="ECO:0000256" key="6">
    <source>
        <dbReference type="SAM" id="Phobius"/>
    </source>
</evidence>
<feature type="transmembrane region" description="Helical" evidence="6">
    <location>
        <begin position="624"/>
        <end position="643"/>
    </location>
</feature>
<organism evidence="8 9">
    <name type="scientific">Cryobacterium arcticum</name>
    <dbReference type="NCBI Taxonomy" id="670052"/>
    <lineage>
        <taxon>Bacteria</taxon>
        <taxon>Bacillati</taxon>
        <taxon>Actinomycetota</taxon>
        <taxon>Actinomycetes</taxon>
        <taxon>Micrococcales</taxon>
        <taxon>Microbacteriaceae</taxon>
        <taxon>Cryobacterium</taxon>
    </lineage>
</organism>
<feature type="transmembrane region" description="Helical" evidence="6">
    <location>
        <begin position="258"/>
        <end position="274"/>
    </location>
</feature>
<feature type="transmembrane region" description="Helical" evidence="6">
    <location>
        <begin position="34"/>
        <end position="52"/>
    </location>
</feature>
<dbReference type="KEGG" id="cart:PA27867_3164"/>
<feature type="region of interest" description="Disordered" evidence="5">
    <location>
        <begin position="1"/>
        <end position="20"/>
    </location>
</feature>
<feature type="transmembrane region" description="Helical" evidence="6">
    <location>
        <begin position="354"/>
        <end position="382"/>
    </location>
</feature>
<feature type="transmembrane region" description="Helical" evidence="6">
    <location>
        <begin position="420"/>
        <end position="438"/>
    </location>
</feature>
<dbReference type="PANTHER" id="PTHR37422">
    <property type="entry name" value="TEICHURONIC ACID BIOSYNTHESIS PROTEIN TUAE"/>
    <property type="match status" value="1"/>
</dbReference>
<dbReference type="OrthoDB" id="5243524at2"/>
<evidence type="ECO:0000259" key="7">
    <source>
        <dbReference type="Pfam" id="PF04932"/>
    </source>
</evidence>
<keyword evidence="2 6" id="KW-0812">Transmembrane</keyword>
<comment type="subcellular location">
    <subcellularLocation>
        <location evidence="1">Membrane</location>
        <topology evidence="1">Multi-pass membrane protein</topology>
    </subcellularLocation>
</comment>
<evidence type="ECO:0000313" key="8">
    <source>
        <dbReference type="EMBL" id="ANP74094.1"/>
    </source>
</evidence>
<sequence>MTDTLQIGPSGSAPPQQPAPAHVASSRISYDPMVILQVYVIVLIGSPSIYVIGPLGAAGTPATILGVLFLLLWLIGLVTRQNRLLQATAVHWALAAVCVATVLAFVAGMLRPITAAEVSSAVRGLIMLASWAGVILLVADTMRSRARLASFLRLLVLMGALLACLGIVQFIWGINFIELLHLPGLVANESGGSLYSRSGFPRVSATALHSIEFAAVLGIILPLAVYLAFTATSRRAWQWTQLGLIGVAIPLTVSRSGMLGLIIGVVFAVCVATNRQRLWMLLVLPVVAVAFRLAMPGLLGTIRELFLDAGQDQSIDGRVRDYEAVEAFFVQSPWVGRGPFTFLPSMYRTLDNQFLGILVEQGVIGLIAFVCLLGTAITLCLVTGLRANDRQRRLQAYALAASLTSAAVLCATFDVFGFPMAMGALSLVLGAAAAAWRLRHTPAGRPGRPVHRTRVLRGWTRAALAGALALCLGGGSIAIGQATGGFEAQGSLLLGIPTATGQNRYDSKTDVPGMGDIVVFIMNSAPVAAALSNDGVEDYTVATGQGSLERYTEVIGNSPLVWISTRASTAEAAADQSLRVLREIKNQLAILQSDRGIPFGVRVLVRDDFSQPDVFTRPVSRAPAVGGLLLLLGLGALLAVAILRRVPAASREASAQPAARRHRIPEPARQ</sequence>
<proteinExistence type="predicted"/>
<evidence type="ECO:0000256" key="1">
    <source>
        <dbReference type="ARBA" id="ARBA00004141"/>
    </source>
</evidence>
<evidence type="ECO:0000256" key="4">
    <source>
        <dbReference type="ARBA" id="ARBA00023136"/>
    </source>
</evidence>
<gene>
    <name evidence="8" type="ORF">PA27867_3164</name>
</gene>
<dbReference type="GO" id="GO:0016020">
    <property type="term" value="C:membrane"/>
    <property type="evidence" value="ECO:0007669"/>
    <property type="project" value="UniProtKB-SubCell"/>
</dbReference>
<dbReference type="Proteomes" id="UP000092582">
    <property type="component" value="Chromosome 1"/>
</dbReference>
<feature type="transmembrane region" description="Helical" evidence="6">
    <location>
        <begin position="281"/>
        <end position="302"/>
    </location>
</feature>
<feature type="transmembrane region" description="Helical" evidence="6">
    <location>
        <begin position="394"/>
        <end position="414"/>
    </location>
</feature>
<feature type="transmembrane region" description="Helical" evidence="6">
    <location>
        <begin position="58"/>
        <end position="78"/>
    </location>
</feature>
<reference evidence="8 9" key="1">
    <citation type="submission" date="2016-06" db="EMBL/GenBank/DDBJ databases">
        <title>Genome sequencing of Cryobacterium arcticum PAMC 27867.</title>
        <authorList>
            <person name="Lee J."/>
            <person name="Kim O.-S."/>
        </authorList>
    </citation>
    <scope>NUCLEOTIDE SEQUENCE [LARGE SCALE GENOMIC DNA]</scope>
    <source>
        <strain evidence="8 9">PAMC 27867</strain>
    </source>
</reference>
<keyword evidence="3 6" id="KW-1133">Transmembrane helix</keyword>
<feature type="domain" description="O-antigen ligase-related" evidence="7">
    <location>
        <begin position="244"/>
        <end position="370"/>
    </location>
</feature>
<name>A0A1B1BNE7_9MICO</name>
<evidence type="ECO:0000256" key="2">
    <source>
        <dbReference type="ARBA" id="ARBA00022692"/>
    </source>
</evidence>
<feature type="transmembrane region" description="Helical" evidence="6">
    <location>
        <begin position="122"/>
        <end position="139"/>
    </location>
</feature>
<keyword evidence="4 6" id="KW-0472">Membrane</keyword>
<keyword evidence="9" id="KW-1185">Reference proteome</keyword>
<dbReference type="InterPro" id="IPR051533">
    <property type="entry name" value="WaaL-like"/>
</dbReference>
<evidence type="ECO:0000313" key="9">
    <source>
        <dbReference type="Proteomes" id="UP000092582"/>
    </source>
</evidence>